<feature type="transmembrane region" description="Helical" evidence="1">
    <location>
        <begin position="84"/>
        <end position="106"/>
    </location>
</feature>
<sequence>MLLQRSWSRVSFIVHMIQLVNFTIFLSSIALIIYSAVYTRRPGPTTYYSHFSCLYLSACLALQTIQIFRIMSFRDTPTRAWHNVFLYLYIVVLTLSGIIGGVAFCLTPKPDSIAVAFLAFLDGVSGIIYITIAQAERKLSVLPRIVSEGQNNISLTGKDSAVRISSYNNSPDITPGSRRLKSRSCWYRTLRIGNRILMALHSFLVLISVAGAIELAVAYHYANPGTRIPITLATGDVQYINYNCTLVDTSNPSQPTIWFEADAAHGVVDFLGVQTYLAIDYGRNSCSYDPPNFGWSDRLPSDHVDFFDYFNPLLKALGRENEEMVIAGWGGGAENALMHAIENNRTTKSLVILDASPDGIEWMDAKRKNNWTEDQMLAYRSSDLSGRTSLTEAILGLGIPWGLMPVFNPGNSTGYFDQSLYPRYRAQGLKEDLWAYQYYALIHEESTSIDNYLVTATVPQGMEVYSVLTYDAGTDAASSTFYRETKLGMVNHIAGGNLSLPVVWCNDTDCSLSFPVNKPQWTAQTLMGFGI</sequence>
<protein>
    <submittedName>
        <fullName evidence="2">Uncharacterized protein</fullName>
    </submittedName>
</protein>
<keyword evidence="1" id="KW-0812">Transmembrane</keyword>
<dbReference type="Proteomes" id="UP000054321">
    <property type="component" value="Unassembled WGS sequence"/>
</dbReference>
<name>A0A0C3HL20_OIDMZ</name>
<dbReference type="OrthoDB" id="164921at2759"/>
<dbReference type="HOGENOM" id="CLU_512977_0_0_1"/>
<keyword evidence="1" id="KW-1133">Transmembrane helix</keyword>
<dbReference type="InterPro" id="IPR029058">
    <property type="entry name" value="AB_hydrolase_fold"/>
</dbReference>
<evidence type="ECO:0000313" key="2">
    <source>
        <dbReference type="EMBL" id="KIN03032.1"/>
    </source>
</evidence>
<evidence type="ECO:0000256" key="1">
    <source>
        <dbReference type="SAM" id="Phobius"/>
    </source>
</evidence>
<feature type="transmembrane region" description="Helical" evidence="1">
    <location>
        <begin position="196"/>
        <end position="222"/>
    </location>
</feature>
<accession>A0A0C3HL20</accession>
<evidence type="ECO:0000313" key="3">
    <source>
        <dbReference type="Proteomes" id="UP000054321"/>
    </source>
</evidence>
<dbReference type="SUPFAM" id="SSF53474">
    <property type="entry name" value="alpha/beta-Hydrolases"/>
    <property type="match status" value="1"/>
</dbReference>
<organism evidence="2 3">
    <name type="scientific">Oidiodendron maius (strain Zn)</name>
    <dbReference type="NCBI Taxonomy" id="913774"/>
    <lineage>
        <taxon>Eukaryota</taxon>
        <taxon>Fungi</taxon>
        <taxon>Dikarya</taxon>
        <taxon>Ascomycota</taxon>
        <taxon>Pezizomycotina</taxon>
        <taxon>Leotiomycetes</taxon>
        <taxon>Leotiomycetes incertae sedis</taxon>
        <taxon>Myxotrichaceae</taxon>
        <taxon>Oidiodendron</taxon>
    </lineage>
</organism>
<feature type="transmembrane region" description="Helical" evidence="1">
    <location>
        <begin position="54"/>
        <end position="72"/>
    </location>
</feature>
<feature type="transmembrane region" description="Helical" evidence="1">
    <location>
        <begin position="112"/>
        <end position="132"/>
    </location>
</feature>
<reference evidence="2 3" key="1">
    <citation type="submission" date="2014-04" db="EMBL/GenBank/DDBJ databases">
        <authorList>
            <consortium name="DOE Joint Genome Institute"/>
            <person name="Kuo A."/>
            <person name="Martino E."/>
            <person name="Perotto S."/>
            <person name="Kohler A."/>
            <person name="Nagy L.G."/>
            <person name="Floudas D."/>
            <person name="Copeland A."/>
            <person name="Barry K.W."/>
            <person name="Cichocki N."/>
            <person name="Veneault-Fourrey C."/>
            <person name="LaButti K."/>
            <person name="Lindquist E.A."/>
            <person name="Lipzen A."/>
            <person name="Lundell T."/>
            <person name="Morin E."/>
            <person name="Murat C."/>
            <person name="Sun H."/>
            <person name="Tunlid A."/>
            <person name="Henrissat B."/>
            <person name="Grigoriev I.V."/>
            <person name="Hibbett D.S."/>
            <person name="Martin F."/>
            <person name="Nordberg H.P."/>
            <person name="Cantor M.N."/>
            <person name="Hua S.X."/>
        </authorList>
    </citation>
    <scope>NUCLEOTIDE SEQUENCE [LARGE SCALE GENOMIC DNA]</scope>
    <source>
        <strain evidence="2 3">Zn</strain>
    </source>
</reference>
<gene>
    <name evidence="2" type="ORF">OIDMADRAFT_144130</name>
</gene>
<dbReference type="EMBL" id="KN832874">
    <property type="protein sequence ID" value="KIN03032.1"/>
    <property type="molecule type" value="Genomic_DNA"/>
</dbReference>
<proteinExistence type="predicted"/>
<dbReference type="Gene3D" id="3.40.50.1820">
    <property type="entry name" value="alpha/beta hydrolase"/>
    <property type="match status" value="1"/>
</dbReference>
<reference evidence="3" key="2">
    <citation type="submission" date="2015-01" db="EMBL/GenBank/DDBJ databases">
        <title>Evolutionary Origins and Diversification of the Mycorrhizal Mutualists.</title>
        <authorList>
            <consortium name="DOE Joint Genome Institute"/>
            <consortium name="Mycorrhizal Genomics Consortium"/>
            <person name="Kohler A."/>
            <person name="Kuo A."/>
            <person name="Nagy L.G."/>
            <person name="Floudas D."/>
            <person name="Copeland A."/>
            <person name="Barry K.W."/>
            <person name="Cichocki N."/>
            <person name="Veneault-Fourrey C."/>
            <person name="LaButti K."/>
            <person name="Lindquist E.A."/>
            <person name="Lipzen A."/>
            <person name="Lundell T."/>
            <person name="Morin E."/>
            <person name="Murat C."/>
            <person name="Riley R."/>
            <person name="Ohm R."/>
            <person name="Sun H."/>
            <person name="Tunlid A."/>
            <person name="Henrissat B."/>
            <person name="Grigoriev I.V."/>
            <person name="Hibbett D.S."/>
            <person name="Martin F."/>
        </authorList>
    </citation>
    <scope>NUCLEOTIDE SEQUENCE [LARGE SCALE GENOMIC DNA]</scope>
    <source>
        <strain evidence="3">Zn</strain>
    </source>
</reference>
<keyword evidence="3" id="KW-1185">Reference proteome</keyword>
<feature type="transmembrane region" description="Helical" evidence="1">
    <location>
        <begin position="12"/>
        <end position="34"/>
    </location>
</feature>
<dbReference type="AlphaFoldDB" id="A0A0C3HL20"/>
<dbReference type="InParanoid" id="A0A0C3HL20"/>
<keyword evidence="1" id="KW-0472">Membrane</keyword>